<feature type="domain" description="Pyruvate flavodoxin/ferredoxin oxidoreductase pyrimidine binding" evidence="4">
    <location>
        <begin position="267"/>
        <end position="428"/>
    </location>
</feature>
<keyword evidence="1" id="KW-0560">Oxidoreductase</keyword>
<dbReference type="Pfam" id="PF01558">
    <property type="entry name" value="POR"/>
    <property type="match status" value="1"/>
</dbReference>
<organism evidence="6 7">
    <name type="scientific">Aurantiacibacter arachoides</name>
    <dbReference type="NCBI Taxonomy" id="1850444"/>
    <lineage>
        <taxon>Bacteria</taxon>
        <taxon>Pseudomonadati</taxon>
        <taxon>Pseudomonadota</taxon>
        <taxon>Alphaproteobacteria</taxon>
        <taxon>Sphingomonadales</taxon>
        <taxon>Erythrobacteraceae</taxon>
        <taxon>Aurantiacibacter</taxon>
    </lineage>
</organism>
<protein>
    <submittedName>
        <fullName evidence="6">2-oxoacid:acceptor oxidoreductase subunit alpha</fullName>
    </submittedName>
</protein>
<feature type="compositionally biased region" description="Polar residues" evidence="2">
    <location>
        <begin position="654"/>
        <end position="665"/>
    </location>
</feature>
<dbReference type="Proteomes" id="UP000460626">
    <property type="component" value="Unassembled WGS sequence"/>
</dbReference>
<dbReference type="InterPro" id="IPR002880">
    <property type="entry name" value="Pyrv_Fd/Flavodoxin_OxRdtase_N"/>
</dbReference>
<dbReference type="PANTHER" id="PTHR32154:SF20">
    <property type="entry name" value="2-OXOGLUTARATE OXIDOREDUCTASE SUBUNIT KORA"/>
    <property type="match status" value="1"/>
</dbReference>
<sequence>MATQTAGERPDLSAQDSIVVRFAGDSGDGMQLTGGQFTLSTALAGNDLSTFPDFPAEIRAPQGTLFGVSAFQINFGSRQISTAGDAPDVLVAMNPAALKTNVAALKPGGLIIADTGAFTRRNLEKAEYTTNPLEDGSLAKWEVLAFDISERTIEAVKPFGLGNKDALRSKNMWTLGLALWMFDRPREPIHDWLRDKFRRKPEIADANIAALDAGHAYGETAELAGPLQQVTMPPVESAPGLYRTITGAEAISLGLVAGGQLAELPLFFGGYPITPASAILHHLARLKEFDVTTFQAEDEIAAICAAIGASYAGSLGVTSSSGPGIALKGEAMGLAIMVELPLVIVNSQRGGPSTGLPTKTEQSDLYQAVYGRNGDAPMPVISARSPSDAFEVAIEACRIAVEYMTPVMLLTDGYIANAAEPWLVPDPADYAPFPVTFCDSANDVDEAGGARFLPYKRDEKGARPWVKPGTPGLMHRVGGIEKHELTGNIDYSPDNHQRMTEARASKVLGIAVPPQDVALGDTTGELAVVGWGSTYGPIHQAVGRWREKGRKVSHIHVRHIWPLPANLGELLAGFDHVLMPEMNTGQFKTVLRDQLLIDAQSLTKTSGQPFQIAELEAAIGKYFDGIDGNEGGEVPVNNQQLPTREQGHDDGSLRRQNSPQSEVTK</sequence>
<dbReference type="AlphaFoldDB" id="A0A844ZYN9"/>
<dbReference type="InterPro" id="IPR033412">
    <property type="entry name" value="PFOR_II"/>
</dbReference>
<evidence type="ECO:0000313" key="7">
    <source>
        <dbReference type="Proteomes" id="UP000460626"/>
    </source>
</evidence>
<dbReference type="InterPro" id="IPR050722">
    <property type="entry name" value="Pyruvate:ferred/Flavod_OxRd"/>
</dbReference>
<dbReference type="InterPro" id="IPR019752">
    <property type="entry name" value="Pyrv/ketoisovalerate_OxRed_cat"/>
</dbReference>
<name>A0A844ZYN9_9SPHN</name>
<dbReference type="InterPro" id="IPR029061">
    <property type="entry name" value="THDP-binding"/>
</dbReference>
<feature type="domain" description="Pyruvate:ferredoxin oxidoreductase core" evidence="5">
    <location>
        <begin position="525"/>
        <end position="586"/>
    </location>
</feature>
<dbReference type="Gene3D" id="3.40.50.920">
    <property type="match status" value="1"/>
</dbReference>
<dbReference type="EMBL" id="WTYH01000001">
    <property type="protein sequence ID" value="MXO93401.1"/>
    <property type="molecule type" value="Genomic_DNA"/>
</dbReference>
<dbReference type="SUPFAM" id="SSF52922">
    <property type="entry name" value="TK C-terminal domain-like"/>
    <property type="match status" value="1"/>
</dbReference>
<dbReference type="PANTHER" id="PTHR32154">
    <property type="entry name" value="PYRUVATE-FLAVODOXIN OXIDOREDUCTASE-RELATED"/>
    <property type="match status" value="1"/>
</dbReference>
<comment type="caution">
    <text evidence="6">The sequence shown here is derived from an EMBL/GenBank/DDBJ whole genome shotgun (WGS) entry which is preliminary data.</text>
</comment>
<dbReference type="FunFam" id="3.40.50.970:FF:000022">
    <property type="entry name" value="2-oxoglutarate ferredoxin oxidoreductase alpha subunit"/>
    <property type="match status" value="1"/>
</dbReference>
<accession>A0A844ZYN9</accession>
<dbReference type="GO" id="GO:0016903">
    <property type="term" value="F:oxidoreductase activity, acting on the aldehyde or oxo group of donors"/>
    <property type="evidence" value="ECO:0007669"/>
    <property type="project" value="InterPro"/>
</dbReference>
<gene>
    <name evidence="6" type="ORF">GRI62_07255</name>
</gene>
<evidence type="ECO:0000256" key="2">
    <source>
        <dbReference type="SAM" id="MobiDB-lite"/>
    </source>
</evidence>
<dbReference type="CDD" id="cd07034">
    <property type="entry name" value="TPP_PYR_PFOR_IOR-alpha_like"/>
    <property type="match status" value="1"/>
</dbReference>
<dbReference type="RefSeq" id="WP_131452678.1">
    <property type="nucleotide sequence ID" value="NZ_BMJK01000001.1"/>
</dbReference>
<evidence type="ECO:0000313" key="6">
    <source>
        <dbReference type="EMBL" id="MXO93401.1"/>
    </source>
</evidence>
<evidence type="ECO:0000256" key="1">
    <source>
        <dbReference type="ARBA" id="ARBA00023002"/>
    </source>
</evidence>
<proteinExistence type="predicted"/>
<dbReference type="SUPFAM" id="SSF53323">
    <property type="entry name" value="Pyruvate-ferredoxin oxidoreductase, PFOR, domain III"/>
    <property type="match status" value="1"/>
</dbReference>
<dbReference type="Gene3D" id="3.40.50.970">
    <property type="match status" value="1"/>
</dbReference>
<dbReference type="Pfam" id="PF17147">
    <property type="entry name" value="PFOR_II"/>
    <property type="match status" value="1"/>
</dbReference>
<evidence type="ECO:0000259" key="5">
    <source>
        <dbReference type="Pfam" id="PF17147"/>
    </source>
</evidence>
<dbReference type="Gene3D" id="3.40.920.10">
    <property type="entry name" value="Pyruvate-ferredoxin oxidoreductase, PFOR, domain III"/>
    <property type="match status" value="1"/>
</dbReference>
<keyword evidence="7" id="KW-1185">Reference proteome</keyword>
<dbReference type="InterPro" id="IPR002869">
    <property type="entry name" value="Pyrv_flavodox_OxRed_cen"/>
</dbReference>
<evidence type="ECO:0000259" key="3">
    <source>
        <dbReference type="Pfam" id="PF01558"/>
    </source>
</evidence>
<feature type="domain" description="Pyruvate/ketoisovalerate oxidoreductase catalytic" evidence="3">
    <location>
        <begin position="27"/>
        <end position="215"/>
    </location>
</feature>
<feature type="region of interest" description="Disordered" evidence="2">
    <location>
        <begin position="629"/>
        <end position="665"/>
    </location>
</feature>
<dbReference type="SUPFAM" id="SSF52518">
    <property type="entry name" value="Thiamin diphosphate-binding fold (THDP-binding)"/>
    <property type="match status" value="1"/>
</dbReference>
<dbReference type="NCBIfam" id="TIGR03710">
    <property type="entry name" value="OAFO_sf"/>
    <property type="match status" value="1"/>
</dbReference>
<dbReference type="OrthoDB" id="9794954at2"/>
<evidence type="ECO:0000259" key="4">
    <source>
        <dbReference type="Pfam" id="PF01855"/>
    </source>
</evidence>
<dbReference type="InterPro" id="IPR009014">
    <property type="entry name" value="Transketo_C/PFOR_II"/>
</dbReference>
<dbReference type="InterPro" id="IPR022367">
    <property type="entry name" value="2-oxoacid/accept_OxRdtase_asu"/>
</dbReference>
<dbReference type="Pfam" id="PF01855">
    <property type="entry name" value="POR_N"/>
    <property type="match status" value="1"/>
</dbReference>
<dbReference type="GO" id="GO:0006979">
    <property type="term" value="P:response to oxidative stress"/>
    <property type="evidence" value="ECO:0007669"/>
    <property type="project" value="TreeGrafter"/>
</dbReference>
<reference evidence="6 7" key="1">
    <citation type="submission" date="2019-12" db="EMBL/GenBank/DDBJ databases">
        <title>Genomic-based taxomic classification of the family Erythrobacteraceae.</title>
        <authorList>
            <person name="Xu L."/>
        </authorList>
    </citation>
    <scope>NUCLEOTIDE SEQUENCE [LARGE SCALE GENOMIC DNA]</scope>
    <source>
        <strain evidence="6 7">RC4-10-4</strain>
    </source>
</reference>